<keyword evidence="2" id="KW-1185">Reference proteome</keyword>
<reference evidence="1 2" key="1">
    <citation type="journal article" date="2024" name="J Genomics">
        <title>Draft genome sequencing and assembly of Favolaschia claudopus CIRM-BRFM 2984 isolated from oak limbs.</title>
        <authorList>
            <person name="Navarro D."/>
            <person name="Drula E."/>
            <person name="Chaduli D."/>
            <person name="Cazenave R."/>
            <person name="Ahrendt S."/>
            <person name="Wang J."/>
            <person name="Lipzen A."/>
            <person name="Daum C."/>
            <person name="Barry K."/>
            <person name="Grigoriev I.V."/>
            <person name="Favel A."/>
            <person name="Rosso M.N."/>
            <person name="Martin F."/>
        </authorList>
    </citation>
    <scope>NUCLEOTIDE SEQUENCE [LARGE SCALE GENOMIC DNA]</scope>
    <source>
        <strain evidence="1 2">CIRM-BRFM 2984</strain>
    </source>
</reference>
<comment type="caution">
    <text evidence="1">The sequence shown here is derived from an EMBL/GenBank/DDBJ whole genome shotgun (WGS) entry which is preliminary data.</text>
</comment>
<name>A0AAV9ZCC3_9AGAR</name>
<protein>
    <submittedName>
        <fullName evidence="1">Uncharacterized protein</fullName>
    </submittedName>
</protein>
<dbReference type="Proteomes" id="UP001362999">
    <property type="component" value="Unassembled WGS sequence"/>
</dbReference>
<sequence>MSTTPPAPTFSILRIPMPIAGTTNAPYFNGKYLADFLEVLTQHGINAGITDLDLLVPYMLQYSSEEVKDLIRYTKEFDPEIPNKKYSEAKAQLLLLFGQADEPPSYTEQMLKDFCQQRSAKSTFKNKHQIEAYYREFLKLAVPLVK</sequence>
<accession>A0AAV9ZCC3</accession>
<feature type="non-terminal residue" evidence="1">
    <location>
        <position position="146"/>
    </location>
</feature>
<proteinExistence type="predicted"/>
<gene>
    <name evidence="1" type="ORF">R3P38DRAFT_2580997</name>
</gene>
<organism evidence="1 2">
    <name type="scientific">Favolaschia claudopus</name>
    <dbReference type="NCBI Taxonomy" id="2862362"/>
    <lineage>
        <taxon>Eukaryota</taxon>
        <taxon>Fungi</taxon>
        <taxon>Dikarya</taxon>
        <taxon>Basidiomycota</taxon>
        <taxon>Agaricomycotina</taxon>
        <taxon>Agaricomycetes</taxon>
        <taxon>Agaricomycetidae</taxon>
        <taxon>Agaricales</taxon>
        <taxon>Marasmiineae</taxon>
        <taxon>Mycenaceae</taxon>
        <taxon>Favolaschia</taxon>
    </lineage>
</organism>
<dbReference type="AlphaFoldDB" id="A0AAV9ZCC3"/>
<evidence type="ECO:0000313" key="2">
    <source>
        <dbReference type="Proteomes" id="UP001362999"/>
    </source>
</evidence>
<dbReference type="EMBL" id="JAWWNJ010000164">
    <property type="protein sequence ID" value="KAK6977851.1"/>
    <property type="molecule type" value="Genomic_DNA"/>
</dbReference>
<evidence type="ECO:0000313" key="1">
    <source>
        <dbReference type="EMBL" id="KAK6977851.1"/>
    </source>
</evidence>